<reference evidence="1" key="1">
    <citation type="submission" date="2018-06" db="EMBL/GenBank/DDBJ databases">
        <authorList>
            <person name="Ashton P.M."/>
            <person name="Dallman T."/>
            <person name="Nair S."/>
            <person name="De Pinna E."/>
            <person name="Peters T."/>
            <person name="Grant K."/>
        </authorList>
    </citation>
    <scope>NUCLEOTIDE SEQUENCE [LARGE SCALE GENOMIC DNA]</scope>
    <source>
        <strain evidence="1">160804</strain>
    </source>
</reference>
<dbReference type="EMBL" id="AAGVNP010000105">
    <property type="protein sequence ID" value="EBS4547733.1"/>
    <property type="molecule type" value="Genomic_DNA"/>
</dbReference>
<organism evidence="1">
    <name type="scientific">Salmonella newport</name>
    <dbReference type="NCBI Taxonomy" id="108619"/>
    <lineage>
        <taxon>Bacteria</taxon>
        <taxon>Pseudomonadati</taxon>
        <taxon>Pseudomonadota</taxon>
        <taxon>Gammaproteobacteria</taxon>
        <taxon>Enterobacterales</taxon>
        <taxon>Enterobacteriaceae</taxon>
        <taxon>Salmonella</taxon>
    </lineage>
</organism>
<dbReference type="Proteomes" id="UP000839885">
    <property type="component" value="Unassembled WGS sequence"/>
</dbReference>
<dbReference type="AlphaFoldDB" id="A0A5U9VPE0"/>
<proteinExistence type="predicted"/>
<evidence type="ECO:0000313" key="1">
    <source>
        <dbReference type="EMBL" id="EBS4547733.1"/>
    </source>
</evidence>
<protein>
    <submittedName>
        <fullName evidence="1">Uncharacterized protein</fullName>
    </submittedName>
</protein>
<comment type="caution">
    <text evidence="1">The sequence shown here is derived from an EMBL/GenBank/DDBJ whole genome shotgun (WGS) entry which is preliminary data.</text>
</comment>
<sequence>MLNKFNIDIDRLGMQVTLYAVLVITNTECVLVPKNEDKTSSNKIEIFFPNLECLLDEVVGGWVGSDIYYMDEVVVTGFLDKGTRINIPFSISQISNFILKRDGDEYKIL</sequence>
<name>A0A5U9VPE0_SALNE</name>
<accession>A0A5U9VPE0</accession>
<gene>
    <name evidence="1" type="ORF">DQK32_17830</name>
</gene>